<accession>A0ABQ4QT30</accession>
<dbReference type="Proteomes" id="UP001055167">
    <property type="component" value="Unassembled WGS sequence"/>
</dbReference>
<feature type="region of interest" description="Disordered" evidence="1">
    <location>
        <begin position="253"/>
        <end position="281"/>
    </location>
</feature>
<dbReference type="CDD" id="cd00143">
    <property type="entry name" value="PP2Cc"/>
    <property type="match status" value="1"/>
</dbReference>
<evidence type="ECO:0000313" key="4">
    <source>
        <dbReference type="Proteomes" id="UP001055167"/>
    </source>
</evidence>
<proteinExistence type="predicted"/>
<dbReference type="Gene3D" id="3.60.40.10">
    <property type="entry name" value="PPM-type phosphatase domain"/>
    <property type="match status" value="1"/>
</dbReference>
<dbReference type="PROSITE" id="PS51746">
    <property type="entry name" value="PPM_2"/>
    <property type="match status" value="1"/>
</dbReference>
<dbReference type="PANTHER" id="PTHR47992">
    <property type="entry name" value="PROTEIN PHOSPHATASE"/>
    <property type="match status" value="1"/>
</dbReference>
<evidence type="ECO:0000256" key="1">
    <source>
        <dbReference type="SAM" id="MobiDB-lite"/>
    </source>
</evidence>
<dbReference type="InterPro" id="IPR036457">
    <property type="entry name" value="PPM-type-like_dom_sf"/>
</dbReference>
<reference evidence="3" key="1">
    <citation type="journal article" date="2021" name="Front. Microbiol.">
        <title>Comprehensive Comparative Genomics and Phenotyping of Methylobacterium Species.</title>
        <authorList>
            <person name="Alessa O."/>
            <person name="Ogura Y."/>
            <person name="Fujitani Y."/>
            <person name="Takami H."/>
            <person name="Hayashi T."/>
            <person name="Sahin N."/>
            <person name="Tani A."/>
        </authorList>
    </citation>
    <scope>NUCLEOTIDE SEQUENCE</scope>
    <source>
        <strain evidence="3">KCTC 52305</strain>
    </source>
</reference>
<evidence type="ECO:0000259" key="2">
    <source>
        <dbReference type="PROSITE" id="PS51746"/>
    </source>
</evidence>
<sequence length="281" mass="29310">MTLDEPSLGLRTPVAPEVLACGAASHAGRVRQLNEDRYFVAPENGVFAVADGMGGHEAGDVASATLVESLATIGTAVTPTDLRARLEDRVLRANAAIRAMGQARGKVIGTVVAVLLVFERDFACLWSGDSRIYRIRRGGIAQLTRDHTEAQQLVDSDILTPEEASVWPRRNVITRAVGVQPEPELELLNGQLEDGDAFVICSDGLTAHAQADEILALVEGAEPQAASDALVALALERGGSDNVTAVVVRFDPDPPATAAAAPEDPPADSPAPSGAAAERGA</sequence>
<keyword evidence="4" id="KW-1185">Reference proteome</keyword>
<organism evidence="3 4">
    <name type="scientific">Methylobacterium crusticola</name>
    <dbReference type="NCBI Taxonomy" id="1697972"/>
    <lineage>
        <taxon>Bacteria</taxon>
        <taxon>Pseudomonadati</taxon>
        <taxon>Pseudomonadota</taxon>
        <taxon>Alphaproteobacteria</taxon>
        <taxon>Hyphomicrobiales</taxon>
        <taxon>Methylobacteriaceae</taxon>
        <taxon>Methylobacterium</taxon>
    </lineage>
</organism>
<reference evidence="3" key="2">
    <citation type="submission" date="2021-08" db="EMBL/GenBank/DDBJ databases">
        <authorList>
            <person name="Tani A."/>
            <person name="Ola A."/>
            <person name="Ogura Y."/>
            <person name="Katsura K."/>
            <person name="Hayashi T."/>
        </authorList>
    </citation>
    <scope>NUCLEOTIDE SEQUENCE</scope>
    <source>
        <strain evidence="3">KCTC 52305</strain>
    </source>
</reference>
<dbReference type="SMART" id="SM00331">
    <property type="entry name" value="PP2C_SIG"/>
    <property type="match status" value="1"/>
</dbReference>
<comment type="caution">
    <text evidence="3">The sequence shown here is derived from an EMBL/GenBank/DDBJ whole genome shotgun (WGS) entry which is preliminary data.</text>
</comment>
<dbReference type="SMART" id="SM00332">
    <property type="entry name" value="PP2Cc"/>
    <property type="match status" value="1"/>
</dbReference>
<feature type="compositionally biased region" description="Low complexity" evidence="1">
    <location>
        <begin position="270"/>
        <end position="281"/>
    </location>
</feature>
<dbReference type="InterPro" id="IPR001932">
    <property type="entry name" value="PPM-type_phosphatase-like_dom"/>
</dbReference>
<dbReference type="Pfam" id="PF13672">
    <property type="entry name" value="PP2C_2"/>
    <property type="match status" value="1"/>
</dbReference>
<dbReference type="InterPro" id="IPR015655">
    <property type="entry name" value="PP2C"/>
</dbReference>
<evidence type="ECO:0000313" key="3">
    <source>
        <dbReference type="EMBL" id="GJD47752.1"/>
    </source>
</evidence>
<feature type="domain" description="PPM-type phosphatase" evidence="2">
    <location>
        <begin position="20"/>
        <end position="250"/>
    </location>
</feature>
<protein>
    <recommendedName>
        <fullName evidence="2">PPM-type phosphatase domain-containing protein</fullName>
    </recommendedName>
</protein>
<dbReference type="EMBL" id="BPQH01000001">
    <property type="protein sequence ID" value="GJD47752.1"/>
    <property type="molecule type" value="Genomic_DNA"/>
</dbReference>
<name>A0ABQ4QT30_9HYPH</name>
<gene>
    <name evidence="3" type="ORF">OPKNFCMD_0462</name>
</gene>
<dbReference type="SUPFAM" id="SSF81606">
    <property type="entry name" value="PP2C-like"/>
    <property type="match status" value="1"/>
</dbReference>
<dbReference type="RefSeq" id="WP_128562800.1">
    <property type="nucleotide sequence ID" value="NZ_BPQH01000001.1"/>
</dbReference>